<evidence type="ECO:0008006" key="6">
    <source>
        <dbReference type="Google" id="ProtNLM"/>
    </source>
</evidence>
<reference evidence="4 5" key="1">
    <citation type="submission" date="2014-04" db="EMBL/GenBank/DDBJ databases">
        <authorList>
            <consortium name="DOE Joint Genome Institute"/>
            <person name="Kuo A."/>
            <person name="Kohler A."/>
            <person name="Costa M.D."/>
            <person name="Nagy L.G."/>
            <person name="Floudas D."/>
            <person name="Copeland A."/>
            <person name="Barry K.W."/>
            <person name="Cichocki N."/>
            <person name="Veneault-Fourrey C."/>
            <person name="LaButti K."/>
            <person name="Lindquist E.A."/>
            <person name="Lipzen A."/>
            <person name="Lundell T."/>
            <person name="Morin E."/>
            <person name="Murat C."/>
            <person name="Sun H."/>
            <person name="Tunlid A."/>
            <person name="Henrissat B."/>
            <person name="Grigoriev I.V."/>
            <person name="Hibbett D.S."/>
            <person name="Martin F."/>
            <person name="Nordberg H.P."/>
            <person name="Cantor M.N."/>
            <person name="Hua S.X."/>
        </authorList>
    </citation>
    <scope>NUCLEOTIDE SEQUENCE [LARGE SCALE GENOMIC DNA]</scope>
    <source>
        <strain evidence="4 5">Marx 270</strain>
    </source>
</reference>
<proteinExistence type="predicted"/>
<feature type="region of interest" description="Disordered" evidence="1">
    <location>
        <begin position="230"/>
        <end position="254"/>
    </location>
</feature>
<evidence type="ECO:0000256" key="1">
    <source>
        <dbReference type="SAM" id="MobiDB-lite"/>
    </source>
</evidence>
<dbReference type="InParanoid" id="A0A0C3NYM7"/>
<dbReference type="EMBL" id="KN831996">
    <property type="protein sequence ID" value="KIO00376.1"/>
    <property type="molecule type" value="Genomic_DNA"/>
</dbReference>
<keyword evidence="2" id="KW-0812">Transmembrane</keyword>
<name>A0A0C3NYM7_PISTI</name>
<keyword evidence="2" id="KW-1133">Transmembrane helix</keyword>
<evidence type="ECO:0000313" key="5">
    <source>
        <dbReference type="Proteomes" id="UP000054217"/>
    </source>
</evidence>
<dbReference type="OrthoDB" id="2591431at2759"/>
<gene>
    <name evidence="4" type="ORF">M404DRAFT_29532</name>
</gene>
<keyword evidence="5" id="KW-1185">Reference proteome</keyword>
<dbReference type="STRING" id="870435.A0A0C3NYM7"/>
<evidence type="ECO:0000313" key="4">
    <source>
        <dbReference type="EMBL" id="KIO00376.1"/>
    </source>
</evidence>
<feature type="chain" id="PRO_5002167657" description="Mid2 domain-containing protein" evidence="3">
    <location>
        <begin position="23"/>
        <end position="446"/>
    </location>
</feature>
<feature type="transmembrane region" description="Helical" evidence="2">
    <location>
        <begin position="262"/>
        <end position="284"/>
    </location>
</feature>
<dbReference type="Proteomes" id="UP000054217">
    <property type="component" value="Unassembled WGS sequence"/>
</dbReference>
<feature type="compositionally biased region" description="Low complexity" evidence="1">
    <location>
        <begin position="233"/>
        <end position="254"/>
    </location>
</feature>
<evidence type="ECO:0000256" key="3">
    <source>
        <dbReference type="SAM" id="SignalP"/>
    </source>
</evidence>
<keyword evidence="2" id="KW-0472">Membrane</keyword>
<feature type="signal peptide" evidence="3">
    <location>
        <begin position="1"/>
        <end position="22"/>
    </location>
</feature>
<dbReference type="HOGENOM" id="CLU_033085_1_0_1"/>
<dbReference type="AlphaFoldDB" id="A0A0C3NYM7"/>
<organism evidence="4 5">
    <name type="scientific">Pisolithus tinctorius Marx 270</name>
    <dbReference type="NCBI Taxonomy" id="870435"/>
    <lineage>
        <taxon>Eukaryota</taxon>
        <taxon>Fungi</taxon>
        <taxon>Dikarya</taxon>
        <taxon>Basidiomycota</taxon>
        <taxon>Agaricomycotina</taxon>
        <taxon>Agaricomycetes</taxon>
        <taxon>Agaricomycetidae</taxon>
        <taxon>Boletales</taxon>
        <taxon>Sclerodermatineae</taxon>
        <taxon>Pisolithaceae</taxon>
        <taxon>Pisolithus</taxon>
    </lineage>
</organism>
<protein>
    <recommendedName>
        <fullName evidence="6">Mid2 domain-containing protein</fullName>
    </recommendedName>
</protein>
<keyword evidence="3" id="KW-0732">Signal</keyword>
<evidence type="ECO:0000256" key="2">
    <source>
        <dbReference type="SAM" id="Phobius"/>
    </source>
</evidence>
<reference evidence="5" key="2">
    <citation type="submission" date="2015-01" db="EMBL/GenBank/DDBJ databases">
        <title>Evolutionary Origins and Diversification of the Mycorrhizal Mutualists.</title>
        <authorList>
            <consortium name="DOE Joint Genome Institute"/>
            <consortium name="Mycorrhizal Genomics Consortium"/>
            <person name="Kohler A."/>
            <person name="Kuo A."/>
            <person name="Nagy L.G."/>
            <person name="Floudas D."/>
            <person name="Copeland A."/>
            <person name="Barry K.W."/>
            <person name="Cichocki N."/>
            <person name="Veneault-Fourrey C."/>
            <person name="LaButti K."/>
            <person name="Lindquist E.A."/>
            <person name="Lipzen A."/>
            <person name="Lundell T."/>
            <person name="Morin E."/>
            <person name="Murat C."/>
            <person name="Riley R."/>
            <person name="Ohm R."/>
            <person name="Sun H."/>
            <person name="Tunlid A."/>
            <person name="Henrissat B."/>
            <person name="Grigoriev I.V."/>
            <person name="Hibbett D.S."/>
            <person name="Martin F."/>
        </authorList>
    </citation>
    <scope>NUCLEOTIDE SEQUENCE [LARGE SCALE GENOMIC DNA]</scope>
    <source>
        <strain evidence="5">Marx 270</strain>
    </source>
</reference>
<sequence length="446" mass="46749">MRLTYLLRSILFLSSPIWMAKASVSVGPATECGPLAVSWTGELSLLIFIFSVNYSSTLYPVPPSAYSGNQGNYTIPQLPLSQGQQFVLSMYGGTGFVTGGTSNLLQVAGPTNGSSCNTTSSQTFSFEDSSLALQECEPYVFNDYQGAALPVSIVGIIPGGQTFVLDSNVTTTNYTWVTDIPAGTLIMFSMLDANSNSGGCSSLQTVGGSVDKCTIGYAIEGSQGLSSLPLNVSTSTSQTGSGPMSTSQTGSSSSSTLSTATIAAVVGGGVVALAALVIFGLCLIRRKRKDGSTYPTPTALDIHAEQLHHGPDTPATAYAYPVPYQSDDDQPFVSSGQTTQRITHPHVQEIHGFHRAPATLQQDPFVDTTTRDFAAHNDTAIPLGPSFARPAALHNIVVEHAPPIVSQVADPPPQYSELPGLAAGQRLVPRPLSSGTNLAYVPKSFD</sequence>
<accession>A0A0C3NYM7</accession>